<organism evidence="1 2">
    <name type="scientific">Parasponia andersonii</name>
    <name type="common">Sponia andersonii</name>
    <dbReference type="NCBI Taxonomy" id="3476"/>
    <lineage>
        <taxon>Eukaryota</taxon>
        <taxon>Viridiplantae</taxon>
        <taxon>Streptophyta</taxon>
        <taxon>Embryophyta</taxon>
        <taxon>Tracheophyta</taxon>
        <taxon>Spermatophyta</taxon>
        <taxon>Magnoliopsida</taxon>
        <taxon>eudicotyledons</taxon>
        <taxon>Gunneridae</taxon>
        <taxon>Pentapetalae</taxon>
        <taxon>rosids</taxon>
        <taxon>fabids</taxon>
        <taxon>Rosales</taxon>
        <taxon>Cannabaceae</taxon>
        <taxon>Parasponia</taxon>
    </lineage>
</organism>
<name>A0A2P5B5D0_PARAD</name>
<gene>
    <name evidence="1" type="ORF">PanWU01x14_269290</name>
</gene>
<evidence type="ECO:0000313" key="1">
    <source>
        <dbReference type="EMBL" id="PON43993.1"/>
    </source>
</evidence>
<keyword evidence="2" id="KW-1185">Reference proteome</keyword>
<protein>
    <submittedName>
        <fullName evidence="1">Uncharacterized protein</fullName>
    </submittedName>
</protein>
<evidence type="ECO:0000313" key="2">
    <source>
        <dbReference type="Proteomes" id="UP000237105"/>
    </source>
</evidence>
<dbReference type="AlphaFoldDB" id="A0A2P5B5D0"/>
<sequence>MVIVPHFIFKSLQLYHLFMKPRTQKFEQLSHPRPPPYHDPSTPVLHHLLTKPHWLLLCLIVPPSRVEKLWKPWLVAAKFGDFDHPSRRRAPPSTQATSSS</sequence>
<dbReference type="Proteomes" id="UP000237105">
    <property type="component" value="Unassembled WGS sequence"/>
</dbReference>
<dbReference type="EMBL" id="JXTB01000359">
    <property type="protein sequence ID" value="PON43993.1"/>
    <property type="molecule type" value="Genomic_DNA"/>
</dbReference>
<proteinExistence type="predicted"/>
<comment type="caution">
    <text evidence="1">The sequence shown here is derived from an EMBL/GenBank/DDBJ whole genome shotgun (WGS) entry which is preliminary data.</text>
</comment>
<reference evidence="2" key="1">
    <citation type="submission" date="2016-06" db="EMBL/GenBank/DDBJ databases">
        <title>Parallel loss of symbiosis genes in relatives of nitrogen-fixing non-legume Parasponia.</title>
        <authorList>
            <person name="Van Velzen R."/>
            <person name="Holmer R."/>
            <person name="Bu F."/>
            <person name="Rutten L."/>
            <person name="Van Zeijl A."/>
            <person name="Liu W."/>
            <person name="Santuari L."/>
            <person name="Cao Q."/>
            <person name="Sharma T."/>
            <person name="Shen D."/>
            <person name="Roswanjaya Y."/>
            <person name="Wardhani T."/>
            <person name="Kalhor M.S."/>
            <person name="Jansen J."/>
            <person name="Van den Hoogen J."/>
            <person name="Gungor B."/>
            <person name="Hartog M."/>
            <person name="Hontelez J."/>
            <person name="Verver J."/>
            <person name="Yang W.-C."/>
            <person name="Schijlen E."/>
            <person name="Repin R."/>
            <person name="Schilthuizen M."/>
            <person name="Schranz E."/>
            <person name="Heidstra R."/>
            <person name="Miyata K."/>
            <person name="Fedorova E."/>
            <person name="Kohlen W."/>
            <person name="Bisseling T."/>
            <person name="Smit S."/>
            <person name="Geurts R."/>
        </authorList>
    </citation>
    <scope>NUCLEOTIDE SEQUENCE [LARGE SCALE GENOMIC DNA]</scope>
    <source>
        <strain evidence="2">cv. WU1-14</strain>
    </source>
</reference>
<accession>A0A2P5B5D0</accession>
<dbReference type="OrthoDB" id="10532785at2759"/>